<reference evidence="3" key="1">
    <citation type="submission" date="2024-04" db="EMBL/GenBank/DDBJ databases">
        <authorList>
            <consortium name="Molecular Ecology Group"/>
        </authorList>
    </citation>
    <scope>NUCLEOTIDE SEQUENCE</scope>
</reference>
<name>A0AAV2NRU3_9HYME</name>
<dbReference type="Gene3D" id="2.60.40.4330">
    <property type="entry name" value="Kinesin-like protein Kif23, Arf6-interacting domain"/>
    <property type="match status" value="1"/>
</dbReference>
<evidence type="ECO:0000313" key="4">
    <source>
        <dbReference type="Proteomes" id="UP001497644"/>
    </source>
</evidence>
<evidence type="ECO:0000313" key="3">
    <source>
        <dbReference type="EMBL" id="CAL1682504.1"/>
    </source>
</evidence>
<protein>
    <recommendedName>
        <fullName evidence="2">Kinesin-like protein Kif23 Arf6-interacting domain-containing protein</fullName>
    </recommendedName>
</protein>
<organism evidence="3 4">
    <name type="scientific">Lasius platythorax</name>
    <dbReference type="NCBI Taxonomy" id="488582"/>
    <lineage>
        <taxon>Eukaryota</taxon>
        <taxon>Metazoa</taxon>
        <taxon>Ecdysozoa</taxon>
        <taxon>Arthropoda</taxon>
        <taxon>Hexapoda</taxon>
        <taxon>Insecta</taxon>
        <taxon>Pterygota</taxon>
        <taxon>Neoptera</taxon>
        <taxon>Endopterygota</taxon>
        <taxon>Hymenoptera</taxon>
        <taxon>Apocrita</taxon>
        <taxon>Aculeata</taxon>
        <taxon>Formicoidea</taxon>
        <taxon>Formicidae</taxon>
        <taxon>Formicinae</taxon>
        <taxon>Lasius</taxon>
        <taxon>Lasius</taxon>
    </lineage>
</organism>
<feature type="region of interest" description="Disordered" evidence="1">
    <location>
        <begin position="220"/>
        <end position="251"/>
    </location>
</feature>
<dbReference type="InterPro" id="IPR038105">
    <property type="entry name" value="Kif23_Arf-bd_sf"/>
</dbReference>
<dbReference type="Proteomes" id="UP001497644">
    <property type="component" value="Chromosome 4"/>
</dbReference>
<gene>
    <name evidence="3" type="ORF">LPLAT_LOCUS8423</name>
</gene>
<dbReference type="AlphaFoldDB" id="A0AAV2NRU3"/>
<feature type="domain" description="Kinesin-like protein Kif23 Arf6-interacting" evidence="2">
    <location>
        <begin position="292"/>
        <end position="396"/>
    </location>
</feature>
<accession>A0AAV2NRU3</accession>
<dbReference type="Pfam" id="PF16540">
    <property type="entry name" value="MKLP1_Arf_bdg"/>
    <property type="match status" value="1"/>
</dbReference>
<dbReference type="InterPro" id="IPR032384">
    <property type="entry name" value="Kif23_Arf-bd"/>
</dbReference>
<sequence>MGDSFPNTKLTDPEDEQATAKLMRFLETYIQRRDLLQKDVHKKQDTFRNILVELECENESLRYCNNEQKKMISTLQGRVCKLQNQIDSLLCKLNSACDVMRSMQQKLRDSDRELKQHAIDKQKILQRCNAKIQRETDRIINESDMKLYEQHKRLTSYIREKDDKLKLVKQILTSTRESMSDDNAVLMAPIASSTRTEIAEESIPMMSKEKPAMEKIAKEQIPMTSREESSSSQTEIAEESIRTTHTDSPSHSTTIALAEIATINKFKSDTKVKIKTDLNMRTLMHFTTDKIPVVNPRYGRSQNADKWINHRPVGMVPTGTIFQPQIQPRKRIIRKLTNPNNFAVKSAKYCLYAQEQDTDGELETKLYKADILPTCGGGAQIVFNDIECLKQISPTAAKRRNGQINLENSLASI</sequence>
<keyword evidence="4" id="KW-1185">Reference proteome</keyword>
<evidence type="ECO:0000256" key="1">
    <source>
        <dbReference type="SAM" id="MobiDB-lite"/>
    </source>
</evidence>
<dbReference type="EMBL" id="OZ034827">
    <property type="protein sequence ID" value="CAL1682504.1"/>
    <property type="molecule type" value="Genomic_DNA"/>
</dbReference>
<proteinExistence type="predicted"/>
<evidence type="ECO:0000259" key="2">
    <source>
        <dbReference type="Pfam" id="PF16540"/>
    </source>
</evidence>